<evidence type="ECO:0000256" key="11">
    <source>
        <dbReference type="ARBA" id="ARBA00023152"/>
    </source>
</evidence>
<evidence type="ECO:0000256" key="6">
    <source>
        <dbReference type="ARBA" id="ARBA00022723"/>
    </source>
</evidence>
<evidence type="ECO:0000256" key="2">
    <source>
        <dbReference type="ARBA" id="ARBA00004997"/>
    </source>
</evidence>
<dbReference type="GO" id="GO:0005524">
    <property type="term" value="F:ATP binding"/>
    <property type="evidence" value="ECO:0007669"/>
    <property type="project" value="UniProtKB-KW"/>
</dbReference>
<dbReference type="NCBIfam" id="NF004978">
    <property type="entry name" value="PRK06354.1"/>
    <property type="match status" value="1"/>
</dbReference>
<sequence length="537" mass="59190">MSVADNRAPVSEDGVLSPLLLKSTKIVSTLGPSSDNETIIKQLIEHGVDVFRLNFSHGTQTEKAETIKLIRSVSSSLHRHVAIMADLQGPKHRLGELENHQSITLKNEQTIKFVSGELQPIGNSAAISTGTSHAHLLIKYLSVGHRVLINDGAVVLKVEQRLSEKELLCRVIVGGIVGERKGVNVPDLQVPTDALTDKDEEDAIFALGKDVEYIALSFVQKADDVIKLRNLLQKKLPSTNQQLPKIIAKIEKQQAIDVIDDIIAVVDGIMVARGDLGVECSFEKVPTFQKMLINKCNLAGKPVITATQMLESMINNPFPTRAEASDVANAVYDHTDAVMLSGETASGKYPVETVEAMRAIVVEAETNIHNDEVKSPQRLDYAIVKSAVAAATYGVHAAALILVCVSYDLGLYISKLRPPCPIIIVTFTSKLAQFLELNYGVHTIVLNHNLDKETTTDNLLITIEKEIENRKWLKKGDNFVFCCGEAGLPGLRNTLQLGKLGDLHVTHKERVDWKTLMERALIKERRKYYKALSRLLL</sequence>
<dbReference type="SUPFAM" id="SSF51621">
    <property type="entry name" value="Phosphoenolpyruvate/pyruvate domain"/>
    <property type="match status" value="1"/>
</dbReference>
<evidence type="ECO:0000256" key="1">
    <source>
        <dbReference type="ARBA" id="ARBA00001958"/>
    </source>
</evidence>
<evidence type="ECO:0000256" key="9">
    <source>
        <dbReference type="ARBA" id="ARBA00022840"/>
    </source>
</evidence>
<dbReference type="Pfam" id="PF00224">
    <property type="entry name" value="PK"/>
    <property type="match status" value="1"/>
</dbReference>
<dbReference type="InterPro" id="IPR015813">
    <property type="entry name" value="Pyrv/PenolPyrv_kinase-like_dom"/>
</dbReference>
<dbReference type="InterPro" id="IPR036918">
    <property type="entry name" value="Pyrv_Knase_C_sf"/>
</dbReference>
<dbReference type="GO" id="GO:0004743">
    <property type="term" value="F:pyruvate kinase activity"/>
    <property type="evidence" value="ECO:0007669"/>
    <property type="project" value="UniProtKB-EC"/>
</dbReference>
<dbReference type="Gene3D" id="3.20.20.60">
    <property type="entry name" value="Phosphoenolpyruvate-binding domains"/>
    <property type="match status" value="1"/>
</dbReference>
<protein>
    <recommendedName>
        <fullName evidence="4 13">Pyruvate kinase</fullName>
        <ecNumber evidence="4 13">2.7.1.40</ecNumber>
    </recommendedName>
</protein>
<dbReference type="NCBIfam" id="TIGR01064">
    <property type="entry name" value="pyruv_kin"/>
    <property type="match status" value="1"/>
</dbReference>
<evidence type="ECO:0000259" key="14">
    <source>
        <dbReference type="Pfam" id="PF00224"/>
    </source>
</evidence>
<dbReference type="Gene3D" id="3.40.1380.20">
    <property type="entry name" value="Pyruvate kinase, C-terminal domain"/>
    <property type="match status" value="1"/>
</dbReference>
<evidence type="ECO:0000256" key="13">
    <source>
        <dbReference type="RuleBase" id="RU000504"/>
    </source>
</evidence>
<dbReference type="Gene3D" id="2.40.33.10">
    <property type="entry name" value="PK beta-barrel domain-like"/>
    <property type="match status" value="1"/>
</dbReference>
<dbReference type="EMBL" id="CAJOBC010004300">
    <property type="protein sequence ID" value="CAF3822523.1"/>
    <property type="molecule type" value="Genomic_DNA"/>
</dbReference>
<dbReference type="OrthoDB" id="10255579at2759"/>
<feature type="domain" description="Pyruvate kinase barrel" evidence="14">
    <location>
        <begin position="22"/>
        <end position="354"/>
    </location>
</feature>
<evidence type="ECO:0000256" key="3">
    <source>
        <dbReference type="ARBA" id="ARBA00008663"/>
    </source>
</evidence>
<dbReference type="EMBL" id="CAJNOQ010004300">
    <property type="protein sequence ID" value="CAF1053191.1"/>
    <property type="molecule type" value="Genomic_DNA"/>
</dbReference>
<dbReference type="SUPFAM" id="SSF52935">
    <property type="entry name" value="PK C-terminal domain-like"/>
    <property type="match status" value="1"/>
</dbReference>
<evidence type="ECO:0000313" key="18">
    <source>
        <dbReference type="Proteomes" id="UP000663829"/>
    </source>
</evidence>
<evidence type="ECO:0000259" key="15">
    <source>
        <dbReference type="Pfam" id="PF02887"/>
    </source>
</evidence>
<reference evidence="16" key="1">
    <citation type="submission" date="2021-02" db="EMBL/GenBank/DDBJ databases">
        <authorList>
            <person name="Nowell W R."/>
        </authorList>
    </citation>
    <scope>NUCLEOTIDE SEQUENCE</scope>
</reference>
<dbReference type="InterPro" id="IPR015806">
    <property type="entry name" value="Pyrv_Knase_insert_dom_sf"/>
</dbReference>
<dbReference type="InterPro" id="IPR015795">
    <property type="entry name" value="Pyrv_Knase_C"/>
</dbReference>
<evidence type="ECO:0000256" key="8">
    <source>
        <dbReference type="ARBA" id="ARBA00022777"/>
    </source>
</evidence>
<keyword evidence="6" id="KW-0479">Metal-binding</keyword>
<evidence type="ECO:0000313" key="17">
    <source>
        <dbReference type="EMBL" id="CAF3822523.1"/>
    </source>
</evidence>
<gene>
    <name evidence="16" type="ORF">GPM918_LOCUS16392</name>
    <name evidence="17" type="ORF">SRO942_LOCUS16392</name>
</gene>
<keyword evidence="12" id="KW-0670">Pyruvate</keyword>
<dbReference type="InterPro" id="IPR001697">
    <property type="entry name" value="Pyr_Knase"/>
</dbReference>
<dbReference type="AlphaFoldDB" id="A0A814KIX1"/>
<dbReference type="EC" id="2.7.1.40" evidence="4 13"/>
<dbReference type="SUPFAM" id="SSF50800">
    <property type="entry name" value="PK beta-barrel domain-like"/>
    <property type="match status" value="1"/>
</dbReference>
<dbReference type="GO" id="GO:0030955">
    <property type="term" value="F:potassium ion binding"/>
    <property type="evidence" value="ECO:0007669"/>
    <property type="project" value="InterPro"/>
</dbReference>
<keyword evidence="5 13" id="KW-0808">Transferase</keyword>
<dbReference type="GO" id="GO:0000287">
    <property type="term" value="F:magnesium ion binding"/>
    <property type="evidence" value="ECO:0007669"/>
    <property type="project" value="InterPro"/>
</dbReference>
<keyword evidence="7" id="KW-0547">Nucleotide-binding</keyword>
<evidence type="ECO:0000256" key="12">
    <source>
        <dbReference type="ARBA" id="ARBA00023317"/>
    </source>
</evidence>
<dbReference type="UniPathway" id="UPA00109">
    <property type="reaction ID" value="UER00188"/>
</dbReference>
<feature type="domain" description="Pyruvate kinase C-terminal" evidence="15">
    <location>
        <begin position="382"/>
        <end position="496"/>
    </location>
</feature>
<name>A0A814KIX1_9BILA</name>
<comment type="cofactor">
    <cofactor evidence="1">
        <name>K(+)</name>
        <dbReference type="ChEBI" id="CHEBI:29103"/>
    </cofactor>
</comment>
<evidence type="ECO:0000256" key="4">
    <source>
        <dbReference type="ARBA" id="ARBA00012142"/>
    </source>
</evidence>
<dbReference type="InterPro" id="IPR015793">
    <property type="entry name" value="Pyrv_Knase_brl"/>
</dbReference>
<feature type="non-terminal residue" evidence="16">
    <location>
        <position position="1"/>
    </location>
</feature>
<keyword evidence="18" id="KW-1185">Reference proteome</keyword>
<dbReference type="Proteomes" id="UP000663829">
    <property type="component" value="Unassembled WGS sequence"/>
</dbReference>
<comment type="pathway">
    <text evidence="2 13">Carbohydrate degradation; glycolysis; pyruvate from D-glyceraldehyde 3-phosphate: step 5/5.</text>
</comment>
<proteinExistence type="inferred from homology"/>
<organism evidence="16 18">
    <name type="scientific">Didymodactylos carnosus</name>
    <dbReference type="NCBI Taxonomy" id="1234261"/>
    <lineage>
        <taxon>Eukaryota</taxon>
        <taxon>Metazoa</taxon>
        <taxon>Spiralia</taxon>
        <taxon>Gnathifera</taxon>
        <taxon>Rotifera</taxon>
        <taxon>Eurotatoria</taxon>
        <taxon>Bdelloidea</taxon>
        <taxon>Philodinida</taxon>
        <taxon>Philodinidae</taxon>
        <taxon>Didymodactylos</taxon>
    </lineage>
</organism>
<accession>A0A814KIX1</accession>
<dbReference type="NCBIfam" id="NF004491">
    <property type="entry name" value="PRK05826.1"/>
    <property type="match status" value="1"/>
</dbReference>
<dbReference type="InterPro" id="IPR040442">
    <property type="entry name" value="Pyrv_kinase-like_dom_sf"/>
</dbReference>
<evidence type="ECO:0000313" key="16">
    <source>
        <dbReference type="EMBL" id="CAF1053191.1"/>
    </source>
</evidence>
<keyword evidence="9" id="KW-0067">ATP-binding</keyword>
<dbReference type="GO" id="GO:0016301">
    <property type="term" value="F:kinase activity"/>
    <property type="evidence" value="ECO:0007669"/>
    <property type="project" value="UniProtKB-KW"/>
</dbReference>
<comment type="caution">
    <text evidence="16">The sequence shown here is derived from an EMBL/GenBank/DDBJ whole genome shotgun (WGS) entry which is preliminary data.</text>
</comment>
<keyword evidence="8 13" id="KW-0418">Kinase</keyword>
<keyword evidence="11 13" id="KW-0324">Glycolysis</keyword>
<evidence type="ECO:0000256" key="5">
    <source>
        <dbReference type="ARBA" id="ARBA00022679"/>
    </source>
</evidence>
<dbReference type="Pfam" id="PF02887">
    <property type="entry name" value="PK_C"/>
    <property type="match status" value="1"/>
</dbReference>
<evidence type="ECO:0000256" key="7">
    <source>
        <dbReference type="ARBA" id="ARBA00022741"/>
    </source>
</evidence>
<dbReference type="PANTHER" id="PTHR11817">
    <property type="entry name" value="PYRUVATE KINASE"/>
    <property type="match status" value="1"/>
</dbReference>
<comment type="similarity">
    <text evidence="3 13">Belongs to the pyruvate kinase family.</text>
</comment>
<dbReference type="PRINTS" id="PR01050">
    <property type="entry name" value="PYRUVTKNASE"/>
</dbReference>
<comment type="catalytic activity">
    <reaction evidence="13">
        <text>pyruvate + ATP = phosphoenolpyruvate + ADP + H(+)</text>
        <dbReference type="Rhea" id="RHEA:18157"/>
        <dbReference type="ChEBI" id="CHEBI:15361"/>
        <dbReference type="ChEBI" id="CHEBI:15378"/>
        <dbReference type="ChEBI" id="CHEBI:30616"/>
        <dbReference type="ChEBI" id="CHEBI:58702"/>
        <dbReference type="ChEBI" id="CHEBI:456216"/>
        <dbReference type="EC" id="2.7.1.40"/>
    </reaction>
</comment>
<dbReference type="Proteomes" id="UP000681722">
    <property type="component" value="Unassembled WGS sequence"/>
</dbReference>
<evidence type="ECO:0000256" key="10">
    <source>
        <dbReference type="ARBA" id="ARBA00022842"/>
    </source>
</evidence>
<keyword evidence="10 13" id="KW-0460">Magnesium</keyword>
<dbReference type="InterPro" id="IPR011037">
    <property type="entry name" value="Pyrv_Knase-like_insert_dom_sf"/>
</dbReference>